<name>A0AC34FAD7_9BILA</name>
<organism evidence="1 2">
    <name type="scientific">Panagrolaimus sp. ES5</name>
    <dbReference type="NCBI Taxonomy" id="591445"/>
    <lineage>
        <taxon>Eukaryota</taxon>
        <taxon>Metazoa</taxon>
        <taxon>Ecdysozoa</taxon>
        <taxon>Nematoda</taxon>
        <taxon>Chromadorea</taxon>
        <taxon>Rhabditida</taxon>
        <taxon>Tylenchina</taxon>
        <taxon>Panagrolaimomorpha</taxon>
        <taxon>Panagrolaimoidea</taxon>
        <taxon>Panagrolaimidae</taxon>
        <taxon>Panagrolaimus</taxon>
    </lineage>
</organism>
<reference evidence="2" key="1">
    <citation type="submission" date="2022-11" db="UniProtKB">
        <authorList>
            <consortium name="WormBaseParasite"/>
        </authorList>
    </citation>
    <scope>IDENTIFICATION</scope>
</reference>
<accession>A0AC34FAD7</accession>
<proteinExistence type="predicted"/>
<dbReference type="Proteomes" id="UP000887579">
    <property type="component" value="Unplaced"/>
</dbReference>
<sequence length="95" mass="11490">MPMPHPSPVFLSITIEPLFPKVKIKFLFFLTSPKSIQSTKKTTTIIRRHHQKKKERNPLNKPFFKINFTFIFLISHFFVFFFNIFLFNLKKKPKF</sequence>
<evidence type="ECO:0000313" key="1">
    <source>
        <dbReference type="Proteomes" id="UP000887579"/>
    </source>
</evidence>
<protein>
    <submittedName>
        <fullName evidence="2">Ovule protein</fullName>
    </submittedName>
</protein>
<dbReference type="WBParaSite" id="ES5_v2.g14232.t1">
    <property type="protein sequence ID" value="ES5_v2.g14232.t1"/>
    <property type="gene ID" value="ES5_v2.g14232"/>
</dbReference>
<evidence type="ECO:0000313" key="2">
    <source>
        <dbReference type="WBParaSite" id="ES5_v2.g14232.t1"/>
    </source>
</evidence>